<dbReference type="LegioList" id="lpl1051"/>
<gene>
    <name evidence="1" type="ordered locus">lpl1051</name>
</gene>
<sequence length="54" mass="6216">MRLGQYVGIADSVEDSLSKLAVKMYDVLLIDIGLYKTFYGHDLVRHIKKQQAKF</sequence>
<organism evidence="1 2">
    <name type="scientific">Legionella pneumophila (strain Lens)</name>
    <dbReference type="NCBI Taxonomy" id="297245"/>
    <lineage>
        <taxon>Bacteria</taxon>
        <taxon>Pseudomonadati</taxon>
        <taxon>Pseudomonadota</taxon>
        <taxon>Gammaproteobacteria</taxon>
        <taxon>Legionellales</taxon>
        <taxon>Legionellaceae</taxon>
        <taxon>Legionella</taxon>
    </lineage>
</organism>
<dbReference type="EMBL" id="CR628337">
    <property type="protein sequence ID" value="CAH15287.1"/>
    <property type="molecule type" value="Genomic_DNA"/>
</dbReference>
<protein>
    <submittedName>
        <fullName evidence="1">Uncharacterized protein</fullName>
    </submittedName>
</protein>
<dbReference type="AlphaFoldDB" id="Q5WXP2"/>
<name>Q5WXP2_LEGPL</name>
<reference evidence="1 2" key="1">
    <citation type="journal article" date="2004" name="Nat. Genet.">
        <title>Evidence in the Legionella pneumophila genome for exploitation of host cell functions and high genome plasticity.</title>
        <authorList>
            <person name="Cazalet C."/>
            <person name="Rusniok C."/>
            <person name="Bruggemann H."/>
            <person name="Zidane N."/>
            <person name="Magnier A."/>
            <person name="Ma L."/>
            <person name="Tichit M."/>
            <person name="Jarraud S."/>
            <person name="Bouchier C."/>
            <person name="Vandenesch F."/>
            <person name="Kunst F."/>
            <person name="Etienne J."/>
            <person name="Glaser P."/>
            <person name="Buchrieser C."/>
        </authorList>
    </citation>
    <scope>NUCLEOTIDE SEQUENCE [LARGE SCALE GENOMIC DNA]</scope>
    <source>
        <strain evidence="1 2">Lens</strain>
    </source>
</reference>
<evidence type="ECO:0000313" key="1">
    <source>
        <dbReference type="EMBL" id="CAH15287.1"/>
    </source>
</evidence>
<dbReference type="Proteomes" id="UP000002517">
    <property type="component" value="Chromosome"/>
</dbReference>
<accession>Q5WXP2</accession>
<proteinExistence type="predicted"/>
<evidence type="ECO:0000313" key="2">
    <source>
        <dbReference type="Proteomes" id="UP000002517"/>
    </source>
</evidence>
<dbReference type="KEGG" id="lpf:lpl1051"/>
<dbReference type="HOGENOM" id="CLU_3044873_0_0_6"/>